<gene>
    <name evidence="1" type="ORF">TRFO_27478</name>
</gene>
<evidence type="ECO:0000313" key="1">
    <source>
        <dbReference type="EMBL" id="OHT04920.1"/>
    </source>
</evidence>
<name>A0A1J4K2A8_9EUKA</name>
<dbReference type="EMBL" id="MLAK01000776">
    <property type="protein sequence ID" value="OHT04920.1"/>
    <property type="molecule type" value="Genomic_DNA"/>
</dbReference>
<sequence>MISYKEIASDNQQKFTNQINQRRYYDMCYPFYEKYYVEYKDQVSLICKIFLPRLISNVIKMIDISENLETIIECIVHLNDVNECMLLISKEFISTLIKIIFSDSLDNIIPNNTESNGGNNIDDEDENEETIKHLNHIRIKEYVIIIIRNLWRISPFLHELDITDFTIPQAESEFHYHFNPNSQQHYSNDDEIIYTNIFSHYFIEIVLTFFSFLEINSLCLAFDSLCQLLFKNSDYINPIISHGLVDSLSFLFQTDERSLQGRLNFPIFFAYYLCVGIELKSQYFKLLIEICMKYVSSQYLAPRELLTQALYQILKTENGKEEFFNNHEQNVKTIINAHFLNHAQQFKYLYKIDSILFDSGFSEQYFSHNFMNNLSRYVFKDLDKFQNSLTYVFEFLENEMPLIYYHLYNTVAYSSIRKCMIPIIERIMEVAEIAPAMIRIHAGSVISLFLLNVNDVIRKEIVQKGAFEIICNLVSNSCGKHLFNMLKALEMLLSSDVDLIFQAENFDLSNSLQSMENIEEQEKYLISVILNKLSQKNDE</sequence>
<dbReference type="AlphaFoldDB" id="A0A1J4K2A8"/>
<dbReference type="Proteomes" id="UP000179807">
    <property type="component" value="Unassembled WGS sequence"/>
</dbReference>
<reference evidence="1" key="1">
    <citation type="submission" date="2016-10" db="EMBL/GenBank/DDBJ databases">
        <authorList>
            <person name="Benchimol M."/>
            <person name="Almeida L.G."/>
            <person name="Vasconcelos A.T."/>
            <person name="Perreira-Neves A."/>
            <person name="Rosa I.A."/>
            <person name="Tasca T."/>
            <person name="Bogo M.R."/>
            <person name="de Souza W."/>
        </authorList>
    </citation>
    <scope>NUCLEOTIDE SEQUENCE [LARGE SCALE GENOMIC DNA]</scope>
    <source>
        <strain evidence="1">K</strain>
    </source>
</reference>
<keyword evidence="2" id="KW-1185">Reference proteome</keyword>
<protein>
    <submittedName>
        <fullName evidence="1">Uncharacterized protein</fullName>
    </submittedName>
</protein>
<dbReference type="RefSeq" id="XP_068358056.1">
    <property type="nucleotide sequence ID" value="XM_068505576.1"/>
</dbReference>
<dbReference type="SUPFAM" id="SSF48371">
    <property type="entry name" value="ARM repeat"/>
    <property type="match status" value="1"/>
</dbReference>
<comment type="caution">
    <text evidence="1">The sequence shown here is derived from an EMBL/GenBank/DDBJ whole genome shotgun (WGS) entry which is preliminary data.</text>
</comment>
<dbReference type="InterPro" id="IPR016024">
    <property type="entry name" value="ARM-type_fold"/>
</dbReference>
<evidence type="ECO:0000313" key="2">
    <source>
        <dbReference type="Proteomes" id="UP000179807"/>
    </source>
</evidence>
<accession>A0A1J4K2A8</accession>
<dbReference type="VEuPathDB" id="TrichDB:TRFO_27478"/>
<proteinExistence type="predicted"/>
<organism evidence="1 2">
    <name type="scientific">Tritrichomonas foetus</name>
    <dbReference type="NCBI Taxonomy" id="1144522"/>
    <lineage>
        <taxon>Eukaryota</taxon>
        <taxon>Metamonada</taxon>
        <taxon>Parabasalia</taxon>
        <taxon>Tritrichomonadida</taxon>
        <taxon>Tritrichomonadidae</taxon>
        <taxon>Tritrichomonas</taxon>
    </lineage>
</organism>
<dbReference type="GeneID" id="94840280"/>